<dbReference type="EMBL" id="GU943124">
    <property type="protein sequence ID" value="ADD96191.1"/>
    <property type="molecule type" value="Genomic_DNA"/>
</dbReference>
<dbReference type="AlphaFoldDB" id="D6PKE0"/>
<reference evidence="1" key="1">
    <citation type="journal article" date="2010" name="ISME J.">
        <title>Metagenome of the Mediterranean deep chlorophyll maximum studied by direct and fosmid library 454 pyrosequencing.</title>
        <authorList>
            <person name="Ghai R."/>
            <person name="Martin-Cuadrado A.B."/>
            <person name="Molto A.G."/>
            <person name="Heredia I.G."/>
            <person name="Cabrera R."/>
            <person name="Martin J."/>
            <person name="Verdu M."/>
            <person name="Deschamps P."/>
            <person name="Moreira D."/>
            <person name="Lopez-Garcia P."/>
            <person name="Mira A."/>
            <person name="Rodriguez-Valera F."/>
        </authorList>
    </citation>
    <scope>NUCLEOTIDE SEQUENCE</scope>
</reference>
<protein>
    <submittedName>
        <fullName evidence="1">Uncharacterized protein</fullName>
    </submittedName>
</protein>
<organism evidence="1">
    <name type="scientific">uncultured organism MedDCM-OCT-S05-C26</name>
    <dbReference type="NCBI Taxonomy" id="743623"/>
    <lineage>
        <taxon>unclassified sequences</taxon>
        <taxon>environmental samples</taxon>
    </lineage>
</organism>
<accession>D6PKE0</accession>
<proteinExistence type="predicted"/>
<evidence type="ECO:0000313" key="1">
    <source>
        <dbReference type="EMBL" id="ADD96191.1"/>
    </source>
</evidence>
<sequence length="102" mass="11360">MPEAPRTLPVRVDVRMTEPEREFLTQEAIKRDMSRQDLMRKLLLSELDSVGPVKDYKPVVVSQGRDSIDRAMAAVLRQYSCVPASKLEGIICTVICALAAEG</sequence>
<name>D6PKE0_9ZZZZ</name>